<accession>A0ABW2IAD3</accession>
<dbReference type="Proteomes" id="UP001596542">
    <property type="component" value="Unassembled WGS sequence"/>
</dbReference>
<organism evidence="2 3">
    <name type="scientific">Herminiimonas glaciei</name>
    <dbReference type="NCBI Taxonomy" id="523788"/>
    <lineage>
        <taxon>Bacteria</taxon>
        <taxon>Pseudomonadati</taxon>
        <taxon>Pseudomonadota</taxon>
        <taxon>Betaproteobacteria</taxon>
        <taxon>Burkholderiales</taxon>
        <taxon>Oxalobacteraceae</taxon>
        <taxon>Herminiimonas</taxon>
    </lineage>
</organism>
<reference evidence="3" key="1">
    <citation type="journal article" date="2019" name="Int. J. Syst. Evol. Microbiol.">
        <title>The Global Catalogue of Microorganisms (GCM) 10K type strain sequencing project: providing services to taxonomists for standard genome sequencing and annotation.</title>
        <authorList>
            <consortium name="The Broad Institute Genomics Platform"/>
            <consortium name="The Broad Institute Genome Sequencing Center for Infectious Disease"/>
            <person name="Wu L."/>
            <person name="Ma J."/>
        </authorList>
    </citation>
    <scope>NUCLEOTIDE SEQUENCE [LARGE SCALE GENOMIC DNA]</scope>
    <source>
        <strain evidence="3">KACC 12508</strain>
    </source>
</reference>
<evidence type="ECO:0000256" key="1">
    <source>
        <dbReference type="SAM" id="MobiDB-lite"/>
    </source>
</evidence>
<protein>
    <recommendedName>
        <fullName evidence="4">DUF5610 domain-containing protein</fullName>
    </recommendedName>
</protein>
<comment type="caution">
    <text evidence="2">The sequence shown here is derived from an EMBL/GenBank/DDBJ whole genome shotgun (WGS) entry which is preliminary data.</text>
</comment>
<feature type="compositionally biased region" description="Polar residues" evidence="1">
    <location>
        <begin position="1"/>
        <end position="22"/>
    </location>
</feature>
<name>A0ABW2IAD3_9BURK</name>
<evidence type="ECO:0008006" key="4">
    <source>
        <dbReference type="Google" id="ProtNLM"/>
    </source>
</evidence>
<proteinExistence type="predicted"/>
<dbReference type="EMBL" id="JBHTBU010000001">
    <property type="protein sequence ID" value="MFC7288021.1"/>
    <property type="molecule type" value="Genomic_DNA"/>
</dbReference>
<feature type="region of interest" description="Disordered" evidence="1">
    <location>
        <begin position="1"/>
        <end position="41"/>
    </location>
</feature>
<dbReference type="RefSeq" id="WP_382271400.1">
    <property type="nucleotide sequence ID" value="NZ_JBHTBU010000001.1"/>
</dbReference>
<feature type="compositionally biased region" description="Basic and acidic residues" evidence="1">
    <location>
        <begin position="23"/>
        <end position="32"/>
    </location>
</feature>
<sequence length="214" mass="22585">MSISILNSTQRPSAVPVTSSRDAVQRPAEKNDAVGTDKVTLGAQAAEDGTYGDLRNAASATSSRPADVAAMLEESNRKVKEIINLILPLLEQQGLNLAKVVSGEQKLTTDAATIEEAQAAIAEDGEFGIKQVAERILNFAKTVIGGDPSKLEAIRAAVEKGFKEATEMLGGTLPEISQKTHKAIMAEFDRWQSEGIPDTVSIATSESNPPAKAA</sequence>
<evidence type="ECO:0000313" key="2">
    <source>
        <dbReference type="EMBL" id="MFC7288021.1"/>
    </source>
</evidence>
<keyword evidence="3" id="KW-1185">Reference proteome</keyword>
<gene>
    <name evidence="2" type="ORF">ACFQPC_08240</name>
</gene>
<evidence type="ECO:0000313" key="3">
    <source>
        <dbReference type="Proteomes" id="UP001596542"/>
    </source>
</evidence>